<dbReference type="Proteomes" id="UP000041254">
    <property type="component" value="Unassembled WGS sequence"/>
</dbReference>
<accession>A0A0G4ELX4</accession>
<reference evidence="2 3" key="1">
    <citation type="submission" date="2014-11" db="EMBL/GenBank/DDBJ databases">
        <authorList>
            <person name="Zhu J."/>
            <person name="Qi W."/>
            <person name="Song R."/>
        </authorList>
    </citation>
    <scope>NUCLEOTIDE SEQUENCE [LARGE SCALE GENOMIC DNA]</scope>
</reference>
<sequence length="75" mass="8107">MSDLPQTRRGAPDRRSLVDSSVQESPAERADNQDAPLGQDDDFPPRHLQFQGVCCSSCYPIYGRSACDSGGCANC</sequence>
<evidence type="ECO:0000256" key="1">
    <source>
        <dbReference type="SAM" id="MobiDB-lite"/>
    </source>
</evidence>
<dbReference type="EMBL" id="CDMY01000257">
    <property type="protein sequence ID" value="CEL97833.1"/>
    <property type="molecule type" value="Genomic_DNA"/>
</dbReference>
<proteinExistence type="predicted"/>
<feature type="region of interest" description="Disordered" evidence="1">
    <location>
        <begin position="1"/>
        <end position="44"/>
    </location>
</feature>
<evidence type="ECO:0000313" key="3">
    <source>
        <dbReference type="Proteomes" id="UP000041254"/>
    </source>
</evidence>
<dbReference type="AlphaFoldDB" id="A0A0G4ELX4"/>
<protein>
    <submittedName>
        <fullName evidence="2">Uncharacterized protein</fullName>
    </submittedName>
</protein>
<dbReference type="VEuPathDB" id="CryptoDB:Vbra_5084"/>
<organism evidence="2 3">
    <name type="scientific">Vitrella brassicaformis (strain CCMP3155)</name>
    <dbReference type="NCBI Taxonomy" id="1169540"/>
    <lineage>
        <taxon>Eukaryota</taxon>
        <taxon>Sar</taxon>
        <taxon>Alveolata</taxon>
        <taxon>Colpodellida</taxon>
        <taxon>Vitrellaceae</taxon>
        <taxon>Vitrella</taxon>
    </lineage>
</organism>
<dbReference type="InParanoid" id="A0A0G4ELX4"/>
<evidence type="ECO:0000313" key="2">
    <source>
        <dbReference type="EMBL" id="CEL97833.1"/>
    </source>
</evidence>
<name>A0A0G4ELX4_VITBC</name>
<keyword evidence="3" id="KW-1185">Reference proteome</keyword>
<gene>
    <name evidence="2" type="ORF">Vbra_5084</name>
</gene>